<evidence type="ECO:0000313" key="2">
    <source>
        <dbReference type="Proteomes" id="UP000358933"/>
    </source>
</evidence>
<reference evidence="1 2" key="1">
    <citation type="submission" date="2019-04" db="EMBL/GenBank/DDBJ databases">
        <authorList>
            <person name="Ashton P.M."/>
            <person name="Dallman T."/>
            <person name="Nair S."/>
            <person name="De Pinna E."/>
            <person name="Peters T."/>
            <person name="Grant K."/>
        </authorList>
    </citation>
    <scope>NUCLEOTIDE SEQUENCE [LARGE SCALE GENOMIC DNA]</scope>
    <source>
        <strain evidence="1 2">OXC2299</strain>
    </source>
</reference>
<accession>A0A3Z9JG09</accession>
<sequence length="639" mass="75744">MLNNADILVKKAIDNWSYEFLDNFLNNENLSDEHLLLMYKLGRYNFFLENIDYIDRLSSFLNTDSKDLYDFIHTCLKDKTVNENFLLGNYKNSYMSFLSSHLDVVDFGDFNFFLKILNEVKKSQDLILQSFFLKNSIDFFYINSSDIFFKGGIYFIMLEIIYNNFLNTLGGRLYYDKLRFIAGRYFISKKSYSGSRIALCLNGQLRPGWRDSIKALIDSFSHLGNIDVFIYSWDVESLWPGSGGNGAGWIRRFFYPMLNECPRELIMSNIDFSKKFPNVFGVISREFNKKIFIKDVLVLDNKIKKVILESYSKVVNRLGELKNDSKIYYGIYQVYKAMEEYEKQNNFKYDFIVRVRPDYIIEKNDIKIEDLHLLELNDIYDARYFCGLDGSLQIGRRSAMEIYMKTWVYAKENKENPYFNTYLKHFPQTCMSPGNGFLSHYVLSQWTDFLKLKVVKMNIKFSHLNHFLFDNISFPDVKNELNKDIWHIKKNKIFNEVQIGKIIDFFDLIAKKYKIISKNRNNLAKIKIQNHLAYKLGQAMIDNSKSILGYIKMPFVLFYIRYKHQKELQRRKTNPELVLPPLEDCSDYEEALKIKNYFSYKLGEALIQASKNWYKGGYVKFLFFDLFALNQNKIKSKKK</sequence>
<dbReference type="EMBL" id="AACJKW010000017">
    <property type="protein sequence ID" value="EAK8194323.1"/>
    <property type="molecule type" value="Genomic_DNA"/>
</dbReference>
<protein>
    <submittedName>
        <fullName evidence="1">Sugar transferase</fullName>
    </submittedName>
</protein>
<name>A0A3Z9JG09_CAMJU</name>
<gene>
    <name evidence="1" type="ORF">E7N58_09300</name>
</gene>
<dbReference type="GO" id="GO:0016740">
    <property type="term" value="F:transferase activity"/>
    <property type="evidence" value="ECO:0007669"/>
    <property type="project" value="UniProtKB-KW"/>
</dbReference>
<dbReference type="Proteomes" id="UP000358933">
    <property type="component" value="Unassembled WGS sequence"/>
</dbReference>
<keyword evidence="1" id="KW-0808">Transferase</keyword>
<dbReference type="AlphaFoldDB" id="A0A3Z9JG09"/>
<comment type="caution">
    <text evidence="1">The sequence shown here is derived from an EMBL/GenBank/DDBJ whole genome shotgun (WGS) entry which is preliminary data.</text>
</comment>
<proteinExistence type="predicted"/>
<evidence type="ECO:0000313" key="1">
    <source>
        <dbReference type="EMBL" id="EAK8194323.1"/>
    </source>
</evidence>
<organism evidence="1 2">
    <name type="scientific">Campylobacter jejuni</name>
    <dbReference type="NCBI Taxonomy" id="197"/>
    <lineage>
        <taxon>Bacteria</taxon>
        <taxon>Pseudomonadati</taxon>
        <taxon>Campylobacterota</taxon>
        <taxon>Epsilonproteobacteria</taxon>
        <taxon>Campylobacterales</taxon>
        <taxon>Campylobacteraceae</taxon>
        <taxon>Campylobacter</taxon>
    </lineage>
</organism>
<dbReference type="RefSeq" id="WP_002903935.1">
    <property type="nucleotide sequence ID" value="NZ_AP028342.1"/>
</dbReference>